<dbReference type="RefSeq" id="WP_206729556.1">
    <property type="nucleotide sequence ID" value="NZ_CP071090.1"/>
</dbReference>
<keyword evidence="2" id="KW-0808">Transferase</keyword>
<dbReference type="SUPFAM" id="SSF53335">
    <property type="entry name" value="S-adenosyl-L-methionine-dependent methyltransferases"/>
    <property type="match status" value="1"/>
</dbReference>
<evidence type="ECO:0000256" key="1">
    <source>
        <dbReference type="SAM" id="MobiDB-lite"/>
    </source>
</evidence>
<evidence type="ECO:0000313" key="3">
    <source>
        <dbReference type="Proteomes" id="UP000662747"/>
    </source>
</evidence>
<proteinExistence type="predicted"/>
<evidence type="ECO:0000313" key="2">
    <source>
        <dbReference type="EMBL" id="QSQ28042.1"/>
    </source>
</evidence>
<protein>
    <submittedName>
        <fullName evidence="2">Methyltransferase type 11</fullName>
    </submittedName>
</protein>
<dbReference type="GO" id="GO:0032259">
    <property type="term" value="P:methylation"/>
    <property type="evidence" value="ECO:0007669"/>
    <property type="project" value="UniProtKB-KW"/>
</dbReference>
<name>A0ABX7PC87_9BACT</name>
<keyword evidence="2" id="KW-0489">Methyltransferase</keyword>
<dbReference type="InterPro" id="IPR029063">
    <property type="entry name" value="SAM-dependent_MTases_sf"/>
</dbReference>
<dbReference type="GO" id="GO:0008168">
    <property type="term" value="F:methyltransferase activity"/>
    <property type="evidence" value="ECO:0007669"/>
    <property type="project" value="UniProtKB-KW"/>
</dbReference>
<dbReference type="Gene3D" id="3.40.50.150">
    <property type="entry name" value="Vaccinia Virus protein VP39"/>
    <property type="match status" value="1"/>
</dbReference>
<feature type="region of interest" description="Disordered" evidence="1">
    <location>
        <begin position="1"/>
        <end position="41"/>
    </location>
</feature>
<keyword evidence="3" id="KW-1185">Reference proteome</keyword>
<dbReference type="EMBL" id="CP071090">
    <property type="protein sequence ID" value="QSQ28042.1"/>
    <property type="molecule type" value="Genomic_DNA"/>
</dbReference>
<accession>A0ABX7PC87</accession>
<dbReference type="SUPFAM" id="SSF53756">
    <property type="entry name" value="UDP-Glycosyltransferase/glycogen phosphorylase"/>
    <property type="match status" value="1"/>
</dbReference>
<feature type="region of interest" description="Disordered" evidence="1">
    <location>
        <begin position="306"/>
        <end position="325"/>
    </location>
</feature>
<sequence length="665" mass="73419">MQNNPSQRIAPAGEPDTPRPQQSQTDEAESTRHRQGASGNSYRELIRAREEHGNRVAGPQELLLAALIRAEQRVLGRPVEVLELSGDFGSHAASVAALEHVRYQGQDVSGVVGVPDALAALGGRPLDVVLTVSVLSHLPPERLPALLETLGKLVRPGGLLCLVESPLVPFGVRENGPGQGSWLHPYADLVPDGWDLHYGSGLLDSHDVYVFKRNQVTGRRYFRLASVEQPRDEGQPVTLDALHLQSLPRLRAWTEQVGQAPRDGGSEAESRVAELSQRLDVEVQRSTRRQRLLALSDDLAQLRAEKAETPKSKPAPSHPSESKPVPEAVVIDAPLDTAWAHVDARFDRVLHIFHQEWYGIRAAAGYTPGHKLGITADRPLSAADHRRIVETCETFGIRSVVFQGFSNNALEVVHLLRRVFGSSIKLFNVWHGSTSQFHFEFELETFTRLLALKAGGALDGVACVKPEMHHVSPHIYQGLLLNLPPRVEAAHQRHRAPPTRTAFIPTPNNWWKNFYSNVLVAASVPGIERVFVTSPFTARPEFPLRSPVISVGHLKRAELFRVIRDSDVLLNVTLVECQPMTALEGLTHGVACLTGPLTLGPLDEHPLQKLVQVPGTGSLGLMRSALARVLELRERSTEEYAQMLEDYTRTLCAEALNRYLEFTQS</sequence>
<dbReference type="Proteomes" id="UP000662747">
    <property type="component" value="Chromosome"/>
</dbReference>
<organism evidence="2 3">
    <name type="scientific">Pyxidicoccus parkwayensis</name>
    <dbReference type="NCBI Taxonomy" id="2813578"/>
    <lineage>
        <taxon>Bacteria</taxon>
        <taxon>Pseudomonadati</taxon>
        <taxon>Myxococcota</taxon>
        <taxon>Myxococcia</taxon>
        <taxon>Myxococcales</taxon>
        <taxon>Cystobacterineae</taxon>
        <taxon>Myxococcaceae</taxon>
        <taxon>Pyxidicoccus</taxon>
    </lineage>
</organism>
<reference evidence="2 3" key="1">
    <citation type="submission" date="2021-02" db="EMBL/GenBank/DDBJ databases">
        <title>De Novo genome assembly of isolated myxobacteria.</title>
        <authorList>
            <person name="Stevens D.C."/>
        </authorList>
    </citation>
    <scope>NUCLEOTIDE SEQUENCE [LARGE SCALE GENOMIC DNA]</scope>
    <source>
        <strain evidence="3">SCPEA02</strain>
    </source>
</reference>
<gene>
    <name evidence="2" type="ORF">JY651_09165</name>
</gene>